<dbReference type="InterPro" id="IPR010998">
    <property type="entry name" value="Integrase_recombinase_N"/>
</dbReference>
<dbReference type="EMBL" id="FOTY01000045">
    <property type="protein sequence ID" value="SFM41017.1"/>
    <property type="molecule type" value="Genomic_DNA"/>
</dbReference>
<organism evidence="6 7">
    <name type="scientific">Salibacterium qingdaonense</name>
    <dbReference type="NCBI Taxonomy" id="266892"/>
    <lineage>
        <taxon>Bacteria</taxon>
        <taxon>Bacillati</taxon>
        <taxon>Bacillota</taxon>
        <taxon>Bacilli</taxon>
        <taxon>Bacillales</taxon>
        <taxon>Bacillaceae</taxon>
    </lineage>
</organism>
<feature type="domain" description="Core-binding (CB)" evidence="5">
    <location>
        <begin position="18"/>
        <end position="120"/>
    </location>
</feature>
<evidence type="ECO:0000256" key="3">
    <source>
        <dbReference type="PROSITE-ProRule" id="PRU01248"/>
    </source>
</evidence>
<dbReference type="InterPro" id="IPR025269">
    <property type="entry name" value="SAM-like_dom"/>
</dbReference>
<proteinExistence type="predicted"/>
<dbReference type="CDD" id="cd00397">
    <property type="entry name" value="DNA_BRE_C"/>
    <property type="match status" value="1"/>
</dbReference>
<dbReference type="RefSeq" id="WP_090928769.1">
    <property type="nucleotide sequence ID" value="NZ_FOTY01000045.1"/>
</dbReference>
<protein>
    <submittedName>
        <fullName evidence="6">Integrase/recombinase XerD</fullName>
    </submittedName>
</protein>
<accession>A0A1I4QLT2</accession>
<dbReference type="InterPro" id="IPR002104">
    <property type="entry name" value="Integrase_catalytic"/>
</dbReference>
<dbReference type="PROSITE" id="PS51900">
    <property type="entry name" value="CB"/>
    <property type="match status" value="1"/>
</dbReference>
<dbReference type="SUPFAM" id="SSF56349">
    <property type="entry name" value="DNA breaking-rejoining enzymes"/>
    <property type="match status" value="1"/>
</dbReference>
<keyword evidence="7" id="KW-1185">Reference proteome</keyword>
<dbReference type="InterPro" id="IPR044068">
    <property type="entry name" value="CB"/>
</dbReference>
<evidence type="ECO:0000256" key="2">
    <source>
        <dbReference type="ARBA" id="ARBA00023172"/>
    </source>
</evidence>
<dbReference type="GO" id="GO:0006310">
    <property type="term" value="P:DNA recombination"/>
    <property type="evidence" value="ECO:0007669"/>
    <property type="project" value="UniProtKB-KW"/>
</dbReference>
<dbReference type="GO" id="GO:0015074">
    <property type="term" value="P:DNA integration"/>
    <property type="evidence" value="ECO:0007669"/>
    <property type="project" value="InterPro"/>
</dbReference>
<reference evidence="6 7" key="1">
    <citation type="submission" date="2016-10" db="EMBL/GenBank/DDBJ databases">
        <authorList>
            <person name="de Groot N.N."/>
        </authorList>
    </citation>
    <scope>NUCLEOTIDE SEQUENCE [LARGE SCALE GENOMIC DNA]</scope>
    <source>
        <strain evidence="6 7">CGMCC 1.6134</strain>
    </source>
</reference>
<dbReference type="InterPro" id="IPR011010">
    <property type="entry name" value="DNA_brk_join_enz"/>
</dbReference>
<dbReference type="Pfam" id="PF00589">
    <property type="entry name" value="Phage_integrase"/>
    <property type="match status" value="1"/>
</dbReference>
<evidence type="ECO:0000313" key="6">
    <source>
        <dbReference type="EMBL" id="SFM41017.1"/>
    </source>
</evidence>
<dbReference type="InterPro" id="IPR013762">
    <property type="entry name" value="Integrase-like_cat_sf"/>
</dbReference>
<feature type="domain" description="Tyr recombinase" evidence="4">
    <location>
        <begin position="142"/>
        <end position="325"/>
    </location>
</feature>
<evidence type="ECO:0000259" key="5">
    <source>
        <dbReference type="PROSITE" id="PS51900"/>
    </source>
</evidence>
<dbReference type="OrthoDB" id="107900at2"/>
<keyword evidence="2" id="KW-0233">DNA recombination</keyword>
<evidence type="ECO:0000256" key="1">
    <source>
        <dbReference type="ARBA" id="ARBA00023125"/>
    </source>
</evidence>
<dbReference type="GO" id="GO:0003677">
    <property type="term" value="F:DNA binding"/>
    <property type="evidence" value="ECO:0007669"/>
    <property type="project" value="UniProtKB-UniRule"/>
</dbReference>
<keyword evidence="1 3" id="KW-0238">DNA-binding</keyword>
<dbReference type="Gene3D" id="1.10.150.130">
    <property type="match status" value="1"/>
</dbReference>
<dbReference type="Pfam" id="PF13102">
    <property type="entry name" value="Phage_int_SAM_5"/>
    <property type="match status" value="1"/>
</dbReference>
<evidence type="ECO:0000313" key="7">
    <source>
        <dbReference type="Proteomes" id="UP000199668"/>
    </source>
</evidence>
<dbReference type="PROSITE" id="PS51898">
    <property type="entry name" value="TYR_RECOMBINASE"/>
    <property type="match status" value="1"/>
</dbReference>
<dbReference type="AlphaFoldDB" id="A0A1I4QLT2"/>
<gene>
    <name evidence="6" type="ORF">SAMN04488054_1453</name>
</gene>
<name>A0A1I4QLT2_9BACI</name>
<dbReference type="InterPro" id="IPR050090">
    <property type="entry name" value="Tyrosine_recombinase_XerCD"/>
</dbReference>
<dbReference type="Proteomes" id="UP000199668">
    <property type="component" value="Unassembled WGS sequence"/>
</dbReference>
<dbReference type="STRING" id="266892.SAMN04488054_1453"/>
<sequence length="339" mass="40027">MSLKKRKRRVAVSNVPELTLEQAVDMVVSGKRTEGLRERTLLDYIKMWGYFQNWLQENYKIEHVSEITTDMIRNYIHWMRYDKQKYGGHKYITNDQGIGLSVTTININLRCLRAVFNYLEREELLEVNPMDRVKLIKQDENDLRGALTDDEAKEILKQPNLRDYVGFRDFVAMNVLLDCGLRVNELLSLRAGDFDFTTRFIELAGEQNKSRVNRLVPFSSHVSKWVLQLITENKTEFKTDRLFLSSYGEPIKANHFNKRLKYYAELAGVIDKKVTAHVYRHTWAVNMIRNGCDPFTLQKIGGWSDMRTMRRYIQMDVEDMRSSHDEYSPISKFKHRKGY</sequence>
<dbReference type="PANTHER" id="PTHR30349">
    <property type="entry name" value="PHAGE INTEGRASE-RELATED"/>
    <property type="match status" value="1"/>
</dbReference>
<dbReference type="Gene3D" id="1.10.443.10">
    <property type="entry name" value="Intergrase catalytic core"/>
    <property type="match status" value="1"/>
</dbReference>
<evidence type="ECO:0000259" key="4">
    <source>
        <dbReference type="PROSITE" id="PS51898"/>
    </source>
</evidence>